<evidence type="ECO:0000256" key="1">
    <source>
        <dbReference type="ARBA" id="ARBA00004123"/>
    </source>
</evidence>
<feature type="compositionally biased region" description="Pro residues" evidence="8">
    <location>
        <begin position="591"/>
        <end position="600"/>
    </location>
</feature>
<dbReference type="GO" id="GO:0043066">
    <property type="term" value="P:negative regulation of apoptotic process"/>
    <property type="evidence" value="ECO:0007669"/>
    <property type="project" value="TreeGrafter"/>
</dbReference>
<feature type="compositionally biased region" description="Polar residues" evidence="8">
    <location>
        <begin position="414"/>
        <end position="423"/>
    </location>
</feature>
<dbReference type="FunFam" id="1.20.5.490:FF:000002">
    <property type="entry name" value="TSC22 domain family, member 1"/>
    <property type="match status" value="1"/>
</dbReference>
<feature type="compositionally biased region" description="Low complexity" evidence="8">
    <location>
        <begin position="241"/>
        <end position="257"/>
    </location>
</feature>
<dbReference type="Proteomes" id="UP000515154">
    <property type="component" value="Linkage group LG8"/>
</dbReference>
<dbReference type="PROSITE" id="PS01289">
    <property type="entry name" value="TSC22"/>
    <property type="match status" value="1"/>
</dbReference>
<feature type="region of interest" description="Disordered" evidence="8">
    <location>
        <begin position="414"/>
        <end position="443"/>
    </location>
</feature>
<evidence type="ECO:0000256" key="4">
    <source>
        <dbReference type="ARBA" id="ARBA00022490"/>
    </source>
</evidence>
<dbReference type="CDD" id="cd21941">
    <property type="entry name" value="ZIP_TSC22D4"/>
    <property type="match status" value="1"/>
</dbReference>
<feature type="compositionally biased region" description="Polar residues" evidence="8">
    <location>
        <begin position="327"/>
        <end position="346"/>
    </location>
</feature>
<comment type="subcellular location">
    <subcellularLocation>
        <location evidence="2">Cytoplasm</location>
    </subcellularLocation>
    <subcellularLocation>
        <location evidence="1">Nucleus</location>
    </subcellularLocation>
</comment>
<dbReference type="RefSeq" id="XP_029640350.1">
    <property type="nucleotide sequence ID" value="XM_029784490.2"/>
</dbReference>
<name>A0A6P7SQ11_9MOLL</name>
<sequence>MLRQTSSFKMAELPSAHKMAVKVDSQSGNQPMKAEITSNDFEPRPASVMVKTCGDIPKKRTTFRILGVTKNAPRSGNDPLNDDGDSLDDLDESHTEDFSSEIFDSSKNTDGDQDTPSEDTTHNLTPDEIVVKEKTDIHSRFKVVKIETKEPFRRGRWVCYDFLDTPANAERNEIKFMDDATSGNSSACSSVNYIFGVDDPSKNPFLPPVVTSVDAVANVSFPVHQSGIHAQSNNETFKPIQTPSQSSQSQTQVAFQQTSVQTDAASVSGAKIPGAMHTNSISLTTSNTLQSQTHVSQGHQNSSSTSKAPVNSSVNLVNQTVVTSNAQAIPGSQSGSTIRESSNLTAPSIPKVLPSPVTRANTAQGGTPIIHVSNVSNTDVHGSASIPTVSSKSMNVQSAQLHSVPVVSQTSAGHQQGTVSVNSHMPPPGAVTPVLSHQPQDSKQEKPVSVLGHDVKGDHVNIRPENIQLNDTFECDKLFDANFHMTALSLTPLTTAVSEMGTPAKEGKEDRLSLLFGQSASGSSTVAIDNKIEQAMDLVKSHLMFAVREEVEVLKEQIKELTEKNNQLEYENSILRTSASPDTLSKLSQPRPQPPAATTS</sequence>
<evidence type="ECO:0000313" key="9">
    <source>
        <dbReference type="Proteomes" id="UP000515154"/>
    </source>
</evidence>
<dbReference type="SUPFAM" id="SSF58026">
    <property type="entry name" value="Delta-sleep-inducing peptide immunoreactive peptide"/>
    <property type="match status" value="1"/>
</dbReference>
<keyword evidence="7" id="KW-0539">Nucleus</keyword>
<evidence type="ECO:0000256" key="6">
    <source>
        <dbReference type="ARBA" id="ARBA00023163"/>
    </source>
</evidence>
<keyword evidence="6" id="KW-0804">Transcription</keyword>
<dbReference type="AlphaFoldDB" id="A0A6P7SQ11"/>
<dbReference type="InterPro" id="IPR000580">
    <property type="entry name" value="TSC22/Bun"/>
</dbReference>
<feature type="region of interest" description="Disordered" evidence="8">
    <location>
        <begin position="327"/>
        <end position="364"/>
    </location>
</feature>
<dbReference type="PANTHER" id="PTHR46745">
    <property type="entry name" value="TSC22 DOMAIN FAMILY PROTEIN 1"/>
    <property type="match status" value="1"/>
</dbReference>
<evidence type="ECO:0000256" key="2">
    <source>
        <dbReference type="ARBA" id="ARBA00004496"/>
    </source>
</evidence>
<dbReference type="Gene3D" id="1.20.5.490">
    <property type="entry name" value="Single helix bin"/>
    <property type="match status" value="1"/>
</dbReference>
<feature type="region of interest" description="Disordered" evidence="8">
    <location>
        <begin position="236"/>
        <end position="257"/>
    </location>
</feature>
<dbReference type="InterPro" id="IPR047862">
    <property type="entry name" value="TSC22/BUN_CS"/>
</dbReference>
<evidence type="ECO:0000256" key="3">
    <source>
        <dbReference type="ARBA" id="ARBA00007908"/>
    </source>
</evidence>
<feature type="compositionally biased region" description="Polar residues" evidence="8">
    <location>
        <begin position="294"/>
        <end position="312"/>
    </location>
</feature>
<feature type="compositionally biased region" description="Acidic residues" evidence="8">
    <location>
        <begin position="80"/>
        <end position="91"/>
    </location>
</feature>
<dbReference type="GO" id="GO:0005829">
    <property type="term" value="C:cytosol"/>
    <property type="evidence" value="ECO:0007669"/>
    <property type="project" value="TreeGrafter"/>
</dbReference>
<keyword evidence="5" id="KW-0805">Transcription regulation</keyword>
<dbReference type="Pfam" id="PF01166">
    <property type="entry name" value="TSC22"/>
    <property type="match status" value="1"/>
</dbReference>
<reference evidence="10" key="1">
    <citation type="submission" date="2025-08" db="UniProtKB">
        <authorList>
            <consortium name="RefSeq"/>
        </authorList>
    </citation>
    <scope>IDENTIFICATION</scope>
</reference>
<feature type="region of interest" description="Disordered" evidence="8">
    <location>
        <begin position="289"/>
        <end position="312"/>
    </location>
</feature>
<protein>
    <submittedName>
        <fullName evidence="10">TSC22 domain family protein 1 isoform X1</fullName>
    </submittedName>
</protein>
<dbReference type="KEGG" id="osn:115215250"/>
<accession>A0A6P7SQ11</accession>
<dbReference type="GO" id="GO:0008284">
    <property type="term" value="P:positive regulation of cell population proliferation"/>
    <property type="evidence" value="ECO:0007669"/>
    <property type="project" value="TreeGrafter"/>
</dbReference>
<evidence type="ECO:0000313" key="10">
    <source>
        <dbReference type="RefSeq" id="XP_029640350.1"/>
    </source>
</evidence>
<evidence type="ECO:0000256" key="7">
    <source>
        <dbReference type="ARBA" id="ARBA00023242"/>
    </source>
</evidence>
<dbReference type="GO" id="GO:0006357">
    <property type="term" value="P:regulation of transcription by RNA polymerase II"/>
    <property type="evidence" value="ECO:0007669"/>
    <property type="project" value="InterPro"/>
</dbReference>
<keyword evidence="4" id="KW-0963">Cytoplasm</keyword>
<dbReference type="PANTHER" id="PTHR46745:SF1">
    <property type="entry name" value="TSC22 DOMAIN FAMILY PROTEIN 1"/>
    <property type="match status" value="1"/>
</dbReference>
<organism evidence="9 10">
    <name type="scientific">Octopus sinensis</name>
    <name type="common">East Asian common octopus</name>
    <dbReference type="NCBI Taxonomy" id="2607531"/>
    <lineage>
        <taxon>Eukaryota</taxon>
        <taxon>Metazoa</taxon>
        <taxon>Spiralia</taxon>
        <taxon>Lophotrochozoa</taxon>
        <taxon>Mollusca</taxon>
        <taxon>Cephalopoda</taxon>
        <taxon>Coleoidea</taxon>
        <taxon>Octopodiformes</taxon>
        <taxon>Octopoda</taxon>
        <taxon>Incirrata</taxon>
        <taxon>Octopodidae</taxon>
        <taxon>Octopus</taxon>
    </lineage>
</organism>
<evidence type="ECO:0000256" key="8">
    <source>
        <dbReference type="SAM" id="MobiDB-lite"/>
    </source>
</evidence>
<evidence type="ECO:0000256" key="5">
    <source>
        <dbReference type="ARBA" id="ARBA00023015"/>
    </source>
</evidence>
<keyword evidence="9" id="KW-1185">Reference proteome</keyword>
<feature type="region of interest" description="Disordered" evidence="8">
    <location>
        <begin position="67"/>
        <end position="125"/>
    </location>
</feature>
<comment type="similarity">
    <text evidence="3">Belongs to the TSC-22/Dip/Bun family.</text>
</comment>
<dbReference type="GO" id="GO:0005634">
    <property type="term" value="C:nucleus"/>
    <property type="evidence" value="ECO:0007669"/>
    <property type="project" value="UniProtKB-SubCell"/>
</dbReference>
<gene>
    <name evidence="10" type="primary">LOC115215250</name>
</gene>
<proteinExistence type="inferred from homology"/>
<feature type="compositionally biased region" description="Polar residues" evidence="8">
    <location>
        <begin position="565"/>
        <end position="590"/>
    </location>
</feature>
<feature type="region of interest" description="Disordered" evidence="8">
    <location>
        <begin position="565"/>
        <end position="600"/>
    </location>
</feature>